<evidence type="ECO:0000313" key="5">
    <source>
        <dbReference type="Proteomes" id="UP001215598"/>
    </source>
</evidence>
<dbReference type="EMBL" id="JARKIB010000066">
    <property type="protein sequence ID" value="KAJ7750254.1"/>
    <property type="molecule type" value="Genomic_DNA"/>
</dbReference>
<keyword evidence="5" id="KW-1185">Reference proteome</keyword>
<keyword evidence="1" id="KW-0694">RNA-binding</keyword>
<evidence type="ECO:0000259" key="3">
    <source>
        <dbReference type="PROSITE" id="PS50137"/>
    </source>
</evidence>
<feature type="domain" description="DRBM" evidence="3">
    <location>
        <begin position="17"/>
        <end position="84"/>
    </location>
</feature>
<dbReference type="Pfam" id="PF00035">
    <property type="entry name" value="dsrm"/>
    <property type="match status" value="1"/>
</dbReference>
<dbReference type="PROSITE" id="PS50137">
    <property type="entry name" value="DS_RBD"/>
    <property type="match status" value="1"/>
</dbReference>
<comment type="caution">
    <text evidence="4">The sequence shown here is derived from an EMBL/GenBank/DDBJ whole genome shotgun (WGS) entry which is preliminary data.</text>
</comment>
<dbReference type="SUPFAM" id="SSF54768">
    <property type="entry name" value="dsRNA-binding domain-like"/>
    <property type="match status" value="1"/>
</dbReference>
<protein>
    <recommendedName>
        <fullName evidence="3">DRBM domain-containing protein</fullName>
    </recommendedName>
</protein>
<dbReference type="SMART" id="SM00358">
    <property type="entry name" value="DSRM"/>
    <property type="match status" value="1"/>
</dbReference>
<dbReference type="AlphaFoldDB" id="A0AAD7IWL4"/>
<proteinExistence type="predicted"/>
<reference evidence="4" key="1">
    <citation type="submission" date="2023-03" db="EMBL/GenBank/DDBJ databases">
        <title>Massive genome expansion in bonnet fungi (Mycena s.s.) driven by repeated elements and novel gene families across ecological guilds.</title>
        <authorList>
            <consortium name="Lawrence Berkeley National Laboratory"/>
            <person name="Harder C.B."/>
            <person name="Miyauchi S."/>
            <person name="Viragh M."/>
            <person name="Kuo A."/>
            <person name="Thoen E."/>
            <person name="Andreopoulos B."/>
            <person name="Lu D."/>
            <person name="Skrede I."/>
            <person name="Drula E."/>
            <person name="Henrissat B."/>
            <person name="Morin E."/>
            <person name="Kohler A."/>
            <person name="Barry K."/>
            <person name="LaButti K."/>
            <person name="Morin E."/>
            <person name="Salamov A."/>
            <person name="Lipzen A."/>
            <person name="Mereny Z."/>
            <person name="Hegedus B."/>
            <person name="Baldrian P."/>
            <person name="Stursova M."/>
            <person name="Weitz H."/>
            <person name="Taylor A."/>
            <person name="Grigoriev I.V."/>
            <person name="Nagy L.G."/>
            <person name="Martin F."/>
            <person name="Kauserud H."/>
        </authorList>
    </citation>
    <scope>NUCLEOTIDE SEQUENCE</scope>
    <source>
        <strain evidence="4">CBHHK182m</strain>
    </source>
</reference>
<dbReference type="Proteomes" id="UP001215598">
    <property type="component" value="Unassembled WGS sequence"/>
</dbReference>
<dbReference type="Gene3D" id="3.30.160.20">
    <property type="match status" value="1"/>
</dbReference>
<accession>A0AAD7IWL4</accession>
<sequence length="86" mass="9721">MYYRMAQPQPPPPPRDHNRTQLNNICQRRGDVIEYSDSQTGPLNAAQWTSVVYLNRYEYGRGTGSTKGSAQERAAFQALALIARGY</sequence>
<dbReference type="InterPro" id="IPR014720">
    <property type="entry name" value="dsRBD_dom"/>
</dbReference>
<dbReference type="GO" id="GO:0003723">
    <property type="term" value="F:RNA binding"/>
    <property type="evidence" value="ECO:0007669"/>
    <property type="project" value="UniProtKB-UniRule"/>
</dbReference>
<gene>
    <name evidence="4" type="ORF">B0H16DRAFT_1550083</name>
</gene>
<evidence type="ECO:0000256" key="2">
    <source>
        <dbReference type="SAM" id="MobiDB-lite"/>
    </source>
</evidence>
<organism evidence="4 5">
    <name type="scientific">Mycena metata</name>
    <dbReference type="NCBI Taxonomy" id="1033252"/>
    <lineage>
        <taxon>Eukaryota</taxon>
        <taxon>Fungi</taxon>
        <taxon>Dikarya</taxon>
        <taxon>Basidiomycota</taxon>
        <taxon>Agaricomycotina</taxon>
        <taxon>Agaricomycetes</taxon>
        <taxon>Agaricomycetidae</taxon>
        <taxon>Agaricales</taxon>
        <taxon>Marasmiineae</taxon>
        <taxon>Mycenaceae</taxon>
        <taxon>Mycena</taxon>
    </lineage>
</organism>
<feature type="region of interest" description="Disordered" evidence="2">
    <location>
        <begin position="1"/>
        <end position="20"/>
    </location>
</feature>
<name>A0AAD7IWL4_9AGAR</name>
<evidence type="ECO:0000256" key="1">
    <source>
        <dbReference type="PROSITE-ProRule" id="PRU00266"/>
    </source>
</evidence>
<evidence type="ECO:0000313" key="4">
    <source>
        <dbReference type="EMBL" id="KAJ7750254.1"/>
    </source>
</evidence>